<dbReference type="EMBL" id="SMCO01000020">
    <property type="protein sequence ID" value="TCV82566.1"/>
    <property type="molecule type" value="Genomic_DNA"/>
</dbReference>
<dbReference type="GO" id="GO:0006260">
    <property type="term" value="P:DNA replication"/>
    <property type="evidence" value="ECO:0007669"/>
    <property type="project" value="InterPro"/>
</dbReference>
<dbReference type="GO" id="GO:0032298">
    <property type="term" value="P:positive regulation of DNA-templated DNA replication initiation"/>
    <property type="evidence" value="ECO:0007669"/>
    <property type="project" value="TreeGrafter"/>
</dbReference>
<dbReference type="GO" id="GO:0003887">
    <property type="term" value="F:DNA-directed DNA polymerase activity"/>
    <property type="evidence" value="ECO:0007669"/>
    <property type="project" value="InterPro"/>
</dbReference>
<dbReference type="PANTHER" id="PTHR38767:SF1">
    <property type="entry name" value="DNA POLYMERASE III SUBUNIT CHI"/>
    <property type="match status" value="1"/>
</dbReference>
<proteinExistence type="predicted"/>
<dbReference type="Pfam" id="PF04364">
    <property type="entry name" value="DNA_pol3_chi"/>
    <property type="match status" value="1"/>
</dbReference>
<dbReference type="InterPro" id="IPR036768">
    <property type="entry name" value="PolIII_chi_sf"/>
</dbReference>
<protein>
    <submittedName>
        <fullName evidence="1">DNA polymerase III chi subunit</fullName>
    </submittedName>
</protein>
<dbReference type="Gene3D" id="3.40.50.10110">
    <property type="entry name" value="DNA polymerase III subunit chi"/>
    <property type="match status" value="1"/>
</dbReference>
<gene>
    <name evidence="1" type="ORF">EDC63_12060</name>
</gene>
<dbReference type="SUPFAM" id="SSF102400">
    <property type="entry name" value="DNA polymerase III chi subunit"/>
    <property type="match status" value="1"/>
</dbReference>
<dbReference type="GO" id="GO:0003677">
    <property type="term" value="F:DNA binding"/>
    <property type="evidence" value="ECO:0007669"/>
    <property type="project" value="InterPro"/>
</dbReference>
<name>A0A4R3XTN5_9PROT</name>
<reference evidence="1 2" key="1">
    <citation type="submission" date="2019-03" db="EMBL/GenBank/DDBJ databases">
        <title>Genomic Encyclopedia of Type Strains, Phase IV (KMG-IV): sequencing the most valuable type-strain genomes for metagenomic binning, comparative biology and taxonomic classification.</title>
        <authorList>
            <person name="Goeker M."/>
        </authorList>
    </citation>
    <scope>NUCLEOTIDE SEQUENCE [LARGE SCALE GENOMIC DNA]</scope>
    <source>
        <strain evidence="1 2">DSM 100309</strain>
    </source>
</reference>
<dbReference type="PANTHER" id="PTHR38767">
    <property type="entry name" value="DNA POLYMERASE III SUBUNIT CHI"/>
    <property type="match status" value="1"/>
</dbReference>
<evidence type="ECO:0000313" key="1">
    <source>
        <dbReference type="EMBL" id="TCV82566.1"/>
    </source>
</evidence>
<dbReference type="AlphaFoldDB" id="A0A4R3XTN5"/>
<accession>A0A4R3XTN5</accession>
<comment type="caution">
    <text evidence="1">The sequence shown here is derived from an EMBL/GenBank/DDBJ whole genome shotgun (WGS) entry which is preliminary data.</text>
</comment>
<sequence>MLSAKALERDMRVLIYTPDKAVSEVMNQLLWSASATAFLPHCSPQNELAALTPIIIQHEADGLLHDEVLLNLRSEHPPFFSRFQRLIEIVSTDEADRLAARDRFKFYRDRGYEIRSHDLSKGKS</sequence>
<dbReference type="InterPro" id="IPR007459">
    <property type="entry name" value="DNA_pol3_chi"/>
</dbReference>
<organism evidence="1 2">
    <name type="scientific">Sulfurirhabdus autotrophica</name>
    <dbReference type="NCBI Taxonomy" id="1706046"/>
    <lineage>
        <taxon>Bacteria</taxon>
        <taxon>Pseudomonadati</taxon>
        <taxon>Pseudomonadota</taxon>
        <taxon>Betaproteobacteria</taxon>
        <taxon>Nitrosomonadales</taxon>
        <taxon>Sulfuricellaceae</taxon>
        <taxon>Sulfurirhabdus</taxon>
    </lineage>
</organism>
<evidence type="ECO:0000313" key="2">
    <source>
        <dbReference type="Proteomes" id="UP000295367"/>
    </source>
</evidence>
<keyword evidence="2" id="KW-1185">Reference proteome</keyword>
<dbReference type="Proteomes" id="UP000295367">
    <property type="component" value="Unassembled WGS sequence"/>
</dbReference>